<gene>
    <name evidence="6" type="ORF">OGAPHI_005374</name>
</gene>
<dbReference type="PROSITE" id="PS50235">
    <property type="entry name" value="USP_3"/>
    <property type="match status" value="1"/>
</dbReference>
<evidence type="ECO:0000259" key="5">
    <source>
        <dbReference type="PROSITE" id="PS50235"/>
    </source>
</evidence>
<evidence type="ECO:0000256" key="4">
    <source>
        <dbReference type="SAM" id="MobiDB-lite"/>
    </source>
</evidence>
<dbReference type="GO" id="GO:0016579">
    <property type="term" value="P:protein deubiquitination"/>
    <property type="evidence" value="ECO:0007669"/>
    <property type="project" value="InterPro"/>
</dbReference>
<dbReference type="GO" id="GO:0008270">
    <property type="term" value="F:zinc ion binding"/>
    <property type="evidence" value="ECO:0007669"/>
    <property type="project" value="UniProtKB-KW"/>
</dbReference>
<evidence type="ECO:0000313" key="6">
    <source>
        <dbReference type="EMBL" id="KAH3663384.1"/>
    </source>
</evidence>
<proteinExistence type="predicted"/>
<dbReference type="InterPro" id="IPR001607">
    <property type="entry name" value="Znf_UBP"/>
</dbReference>
<dbReference type="InterPro" id="IPR013083">
    <property type="entry name" value="Znf_RING/FYVE/PHD"/>
</dbReference>
<protein>
    <recommendedName>
        <fullName evidence="5">USP domain-containing protein</fullName>
    </recommendedName>
</protein>
<evidence type="ECO:0000256" key="1">
    <source>
        <dbReference type="ARBA" id="ARBA00022723"/>
    </source>
</evidence>
<dbReference type="Gene3D" id="3.90.70.10">
    <property type="entry name" value="Cysteine proteinases"/>
    <property type="match status" value="1"/>
</dbReference>
<evidence type="ECO:0000256" key="2">
    <source>
        <dbReference type="ARBA" id="ARBA00022771"/>
    </source>
</evidence>
<dbReference type="Gene3D" id="3.30.40.10">
    <property type="entry name" value="Zinc/RING finger domain, C3HC4 (zinc finger)"/>
    <property type="match status" value="1"/>
</dbReference>
<dbReference type="PANTHER" id="PTHR21646:SF16">
    <property type="entry name" value="U4_U6.U5 TRI-SNRNP-ASSOCIATED PROTEIN 2"/>
    <property type="match status" value="1"/>
</dbReference>
<dbReference type="InterPro" id="IPR038765">
    <property type="entry name" value="Papain-like_cys_pep_sf"/>
</dbReference>
<organism evidence="6 7">
    <name type="scientific">Ogataea philodendri</name>
    <dbReference type="NCBI Taxonomy" id="1378263"/>
    <lineage>
        <taxon>Eukaryota</taxon>
        <taxon>Fungi</taxon>
        <taxon>Dikarya</taxon>
        <taxon>Ascomycota</taxon>
        <taxon>Saccharomycotina</taxon>
        <taxon>Pichiomycetes</taxon>
        <taxon>Pichiales</taxon>
        <taxon>Pichiaceae</taxon>
        <taxon>Ogataea</taxon>
    </lineage>
</organism>
<accession>A0A9P8P1J1</accession>
<dbReference type="Pfam" id="PF02148">
    <property type="entry name" value="zf-UBP"/>
    <property type="match status" value="1"/>
</dbReference>
<dbReference type="RefSeq" id="XP_046059807.1">
    <property type="nucleotide sequence ID" value="XM_046206551.1"/>
</dbReference>
<dbReference type="InterPro" id="IPR050185">
    <property type="entry name" value="Ub_carboxyl-term_hydrolase"/>
</dbReference>
<dbReference type="SUPFAM" id="SSF57850">
    <property type="entry name" value="RING/U-box"/>
    <property type="match status" value="1"/>
</dbReference>
<reference evidence="6" key="2">
    <citation type="submission" date="2021-01" db="EMBL/GenBank/DDBJ databases">
        <authorList>
            <person name="Schikora-Tamarit M.A."/>
        </authorList>
    </citation>
    <scope>NUCLEOTIDE SEQUENCE</scope>
    <source>
        <strain evidence="6">CBS6075</strain>
    </source>
</reference>
<dbReference type="InterPro" id="IPR028889">
    <property type="entry name" value="USP"/>
</dbReference>
<dbReference type="EMBL" id="JAEUBE010000375">
    <property type="protein sequence ID" value="KAH3663384.1"/>
    <property type="molecule type" value="Genomic_DNA"/>
</dbReference>
<comment type="caution">
    <text evidence="6">The sequence shown here is derived from an EMBL/GenBank/DDBJ whole genome shotgun (WGS) entry which is preliminary data.</text>
</comment>
<dbReference type="GeneID" id="70237338"/>
<dbReference type="Proteomes" id="UP000769157">
    <property type="component" value="Unassembled WGS sequence"/>
</dbReference>
<name>A0A9P8P1J1_9ASCO</name>
<dbReference type="GO" id="GO:0004843">
    <property type="term" value="F:cysteine-type deubiquitinase activity"/>
    <property type="evidence" value="ECO:0007669"/>
    <property type="project" value="InterPro"/>
</dbReference>
<evidence type="ECO:0000256" key="3">
    <source>
        <dbReference type="ARBA" id="ARBA00022833"/>
    </source>
</evidence>
<sequence length="424" mass="49022">MKRRQSETNGESKRTRFDTRPDPTLYLDTINRNVLDFDYEKVCSVSLSDTNIYGCLVCNKYFRGRSMDSECFLHSINEDHHVFVSFDTLNFYILPENYQLDEQTASSLKDIRTLINPTYTDLVAVYQDATPKYDLNGRKYIPGFVGLNNFGVNDYANVILQCLAHVEPLRDFLLLNPSKLHKTNLAAKLSLLVRKMYSPNLFKAHISSHELIQYISTLTNKKFSLNHQSEPRDFLVWLLNALDKELTTELQTPLMSSIFQGKLRTQAGKSKFWMITLKLPPVTLFKDGARLEVPQIALEDLIKGTNYNIIKYPQILTLYIHRRDDSKKIAGVHGSNINPTIVKFNPSQLVVGGQKYELLANIVFTAGKDENYSMDESDQTHYKVQIRDSLRDQWLEMNDLKVEPIEKDLLFLNQTYLQVWGKMH</sequence>
<dbReference type="SUPFAM" id="SSF54001">
    <property type="entry name" value="Cysteine proteinases"/>
    <property type="match status" value="1"/>
</dbReference>
<keyword evidence="3" id="KW-0862">Zinc</keyword>
<dbReference type="InterPro" id="IPR001394">
    <property type="entry name" value="Peptidase_C19_UCH"/>
</dbReference>
<reference evidence="6" key="1">
    <citation type="journal article" date="2021" name="Open Biol.">
        <title>Shared evolutionary footprints suggest mitochondrial oxidative damage underlies multiple complex I losses in fungi.</title>
        <authorList>
            <person name="Schikora-Tamarit M.A."/>
            <person name="Marcet-Houben M."/>
            <person name="Nosek J."/>
            <person name="Gabaldon T."/>
        </authorList>
    </citation>
    <scope>NUCLEOTIDE SEQUENCE</scope>
    <source>
        <strain evidence="6">CBS6075</strain>
    </source>
</reference>
<keyword evidence="1" id="KW-0479">Metal-binding</keyword>
<feature type="region of interest" description="Disordered" evidence="4">
    <location>
        <begin position="1"/>
        <end position="20"/>
    </location>
</feature>
<keyword evidence="7" id="KW-1185">Reference proteome</keyword>
<dbReference type="Pfam" id="PF00443">
    <property type="entry name" value="UCH"/>
    <property type="match status" value="1"/>
</dbReference>
<keyword evidence="2" id="KW-0863">Zinc-finger</keyword>
<feature type="domain" description="USP" evidence="5">
    <location>
        <begin position="145"/>
        <end position="423"/>
    </location>
</feature>
<evidence type="ECO:0000313" key="7">
    <source>
        <dbReference type="Proteomes" id="UP000769157"/>
    </source>
</evidence>
<dbReference type="AlphaFoldDB" id="A0A9P8P1J1"/>
<dbReference type="PANTHER" id="PTHR21646">
    <property type="entry name" value="UBIQUITIN CARBOXYL-TERMINAL HYDROLASE"/>
    <property type="match status" value="1"/>
</dbReference>
<dbReference type="OrthoDB" id="10263353at2759"/>